<keyword evidence="2" id="KW-0732">Signal</keyword>
<dbReference type="PANTHER" id="PTHR10517">
    <property type="entry name" value="FOLATE RECEPTOR"/>
    <property type="match status" value="1"/>
</dbReference>
<dbReference type="Pfam" id="PF03024">
    <property type="entry name" value="Folate_rec"/>
    <property type="match status" value="1"/>
</dbReference>
<evidence type="ECO:0000259" key="5">
    <source>
        <dbReference type="Pfam" id="PF03024"/>
    </source>
</evidence>
<dbReference type="InterPro" id="IPR004269">
    <property type="entry name" value="Folate_rcpt"/>
</dbReference>
<keyword evidence="4" id="KW-0812">Transmembrane</keyword>
<comment type="caution">
    <text evidence="6">The sequence shown here is derived from an EMBL/GenBank/DDBJ whole genome shotgun (WGS) entry which is preliminary data.</text>
</comment>
<evidence type="ECO:0000256" key="1">
    <source>
        <dbReference type="ARBA" id="ARBA00007932"/>
    </source>
</evidence>
<dbReference type="AlphaFoldDB" id="A0AAD9V8B0"/>
<protein>
    <recommendedName>
        <fullName evidence="5">Folate receptor-like domain-containing protein</fullName>
    </recommendedName>
</protein>
<evidence type="ECO:0000256" key="4">
    <source>
        <dbReference type="SAM" id="Phobius"/>
    </source>
</evidence>
<dbReference type="Proteomes" id="UP001249851">
    <property type="component" value="Unassembled WGS sequence"/>
</dbReference>
<feature type="domain" description="Folate receptor-like" evidence="5">
    <location>
        <begin position="2"/>
        <end position="64"/>
    </location>
</feature>
<proteinExistence type="inferred from homology"/>
<evidence type="ECO:0000256" key="3">
    <source>
        <dbReference type="ARBA" id="ARBA00023157"/>
    </source>
</evidence>
<organism evidence="6 7">
    <name type="scientific">Acropora cervicornis</name>
    <name type="common">Staghorn coral</name>
    <dbReference type="NCBI Taxonomy" id="6130"/>
    <lineage>
        <taxon>Eukaryota</taxon>
        <taxon>Metazoa</taxon>
        <taxon>Cnidaria</taxon>
        <taxon>Anthozoa</taxon>
        <taxon>Hexacorallia</taxon>
        <taxon>Scleractinia</taxon>
        <taxon>Astrocoeniina</taxon>
        <taxon>Acroporidae</taxon>
        <taxon>Acropora</taxon>
    </lineage>
</organism>
<dbReference type="PANTHER" id="PTHR10517:SF14">
    <property type="entry name" value="FOLATE RECEPTOR 1-RELATED"/>
    <property type="match status" value="1"/>
</dbReference>
<dbReference type="EMBL" id="JARQWQ010000021">
    <property type="protein sequence ID" value="KAK2564993.1"/>
    <property type="molecule type" value="Genomic_DNA"/>
</dbReference>
<keyword evidence="3" id="KW-1015">Disulfide bond</keyword>
<comment type="similarity">
    <text evidence="1">Belongs to the folate receptor family.</text>
</comment>
<reference evidence="6" key="2">
    <citation type="journal article" date="2023" name="Science">
        <title>Genomic signatures of disease resistance in endangered staghorn corals.</title>
        <authorList>
            <person name="Vollmer S.V."/>
            <person name="Selwyn J.D."/>
            <person name="Despard B.A."/>
            <person name="Roesel C.L."/>
        </authorList>
    </citation>
    <scope>NUCLEOTIDE SEQUENCE</scope>
    <source>
        <strain evidence="6">K2</strain>
    </source>
</reference>
<accession>A0AAD9V8B0</accession>
<evidence type="ECO:0000313" key="6">
    <source>
        <dbReference type="EMBL" id="KAK2564993.1"/>
    </source>
</evidence>
<gene>
    <name evidence="6" type="ORF">P5673_011707</name>
</gene>
<evidence type="ECO:0000256" key="2">
    <source>
        <dbReference type="ARBA" id="ARBA00022729"/>
    </source>
</evidence>
<keyword evidence="7" id="KW-1185">Reference proteome</keyword>
<dbReference type="GO" id="GO:0009897">
    <property type="term" value="C:external side of plasma membrane"/>
    <property type="evidence" value="ECO:0007669"/>
    <property type="project" value="TreeGrafter"/>
</dbReference>
<dbReference type="InterPro" id="IPR018143">
    <property type="entry name" value="Folate_rcpt-like"/>
</dbReference>
<name>A0AAD9V8B0_ACRCE</name>
<evidence type="ECO:0000313" key="7">
    <source>
        <dbReference type="Proteomes" id="UP001249851"/>
    </source>
</evidence>
<reference evidence="6" key="1">
    <citation type="journal article" date="2023" name="G3 (Bethesda)">
        <title>Whole genome assembly and annotation of the endangered Caribbean coral Acropora cervicornis.</title>
        <authorList>
            <person name="Selwyn J.D."/>
            <person name="Vollmer S.V."/>
        </authorList>
    </citation>
    <scope>NUCLEOTIDE SEQUENCE</scope>
    <source>
        <strain evidence="6">K2</strain>
    </source>
</reference>
<keyword evidence="4" id="KW-0472">Membrane</keyword>
<feature type="transmembrane region" description="Helical" evidence="4">
    <location>
        <begin position="98"/>
        <end position="117"/>
    </location>
</feature>
<sequence>MDQICVENILEDYNVTSNGENFCPSDKNCTTYELMYGNGKNLCEKMWASSYIYTRPNADYSNCLMMNGSIPHNATRMMNESMSHTTTPGEKPTVAKGFSLTAWTLLVILMALAVMHAELKVLYDV</sequence>
<dbReference type="GO" id="GO:0038023">
    <property type="term" value="F:signaling receptor activity"/>
    <property type="evidence" value="ECO:0007669"/>
    <property type="project" value="TreeGrafter"/>
</dbReference>
<keyword evidence="4" id="KW-1133">Transmembrane helix</keyword>